<protein>
    <submittedName>
        <fullName evidence="1">Uncharacterized protein</fullName>
    </submittedName>
</protein>
<reference evidence="1 2" key="1">
    <citation type="submission" date="2012-11" db="EMBL/GenBank/DDBJ databases">
        <authorList>
            <person name="Linke B."/>
        </authorList>
    </citation>
    <scope>NUCLEOTIDE SEQUENCE [LARGE SCALE GENOMIC DNA]</scope>
    <source>
        <strain evidence="2">CFBP 1232</strain>
    </source>
</reference>
<gene>
    <name evidence="1" type="ORF">BN437_3018</name>
</gene>
<sequence length="57" mass="6325">MLRAIDPASVNARNPHILLCMLRLLRAGFHRLNGCSRRFDLLLAINPASIPGFSAPR</sequence>
<comment type="caution">
    <text evidence="1">The sequence shown here is derived from an EMBL/GenBank/DDBJ whole genome shotgun (WGS) entry which is preliminary data.</text>
</comment>
<reference evidence="1 2" key="2">
    <citation type="submission" date="2013-04" db="EMBL/GenBank/DDBJ databases">
        <title>Comparative genomics of 12 strains of Erwinia amylovora identifies a pan-genome with a large conserved core and provides insights into host specificity.</title>
        <authorList>
            <person name="Mann R.A."/>
            <person name="Smits T.H.M."/>
            <person name="Buehlmann A."/>
            <person name="Blom J."/>
            <person name="Goesmann A."/>
            <person name="Frey J.E."/>
            <person name="Plummer K.M."/>
            <person name="Beer S.V."/>
            <person name="Luck J."/>
            <person name="Duffy B."/>
            <person name="Rodoni B."/>
        </authorList>
    </citation>
    <scope>NUCLEOTIDE SEQUENCE [LARGE SCALE GENOMIC DNA]</scope>
    <source>
        <strain evidence="2">CFBP 1232</strain>
    </source>
</reference>
<name>A0A830ZVG1_ERWAM</name>
<evidence type="ECO:0000313" key="2">
    <source>
        <dbReference type="Proteomes" id="UP000013111"/>
    </source>
</evidence>
<evidence type="ECO:0000313" key="1">
    <source>
        <dbReference type="EMBL" id="CCO94928.1"/>
    </source>
</evidence>
<dbReference type="EMBL" id="CAPB01000035">
    <property type="protein sequence ID" value="CCO94928.1"/>
    <property type="molecule type" value="Genomic_DNA"/>
</dbReference>
<accession>A0A830ZVG1</accession>
<dbReference type="Proteomes" id="UP000013111">
    <property type="component" value="Unassembled WGS sequence"/>
</dbReference>
<dbReference type="AlphaFoldDB" id="A0A830ZVG1"/>
<organism evidence="1 2">
    <name type="scientific">Erwinia amylovora NBRC 12687 = CFBP 1232</name>
    <dbReference type="NCBI Taxonomy" id="1219359"/>
    <lineage>
        <taxon>Bacteria</taxon>
        <taxon>Pseudomonadati</taxon>
        <taxon>Pseudomonadota</taxon>
        <taxon>Gammaproteobacteria</taxon>
        <taxon>Enterobacterales</taxon>
        <taxon>Erwiniaceae</taxon>
        <taxon>Erwinia</taxon>
    </lineage>
</organism>
<proteinExistence type="predicted"/>